<protein>
    <submittedName>
        <fullName evidence="1">Uncharacterized protein</fullName>
    </submittedName>
</protein>
<sequence length="137" mass="15985">MKKEKCAFVAARTANTACALWPHWAEFAKRRARFYRHEEFRGRFCFWSFCLFSSHSPTHFVHHPASTILDHQPIHSPLHFATLAATLSLERLLCRVLMRYFCLLCDPILGRVFNQSLSTQILRHSRPFVGPIEISEL</sequence>
<evidence type="ECO:0000313" key="2">
    <source>
        <dbReference type="Proteomes" id="UP000054350"/>
    </source>
</evidence>
<reference evidence="1 2" key="1">
    <citation type="submission" date="2009-11" db="EMBL/GenBank/DDBJ databases">
        <title>Annotation of Allomyces macrogynus ATCC 38327.</title>
        <authorList>
            <consortium name="The Broad Institute Genome Sequencing Platform"/>
            <person name="Russ C."/>
            <person name="Cuomo C."/>
            <person name="Burger G."/>
            <person name="Gray M.W."/>
            <person name="Holland P.W.H."/>
            <person name="King N."/>
            <person name="Lang F.B.F."/>
            <person name="Roger A.J."/>
            <person name="Ruiz-Trillo I."/>
            <person name="Young S.K."/>
            <person name="Zeng Q."/>
            <person name="Gargeya S."/>
            <person name="Fitzgerald M."/>
            <person name="Haas B."/>
            <person name="Abouelleil A."/>
            <person name="Alvarado L."/>
            <person name="Arachchi H.M."/>
            <person name="Berlin A."/>
            <person name="Chapman S.B."/>
            <person name="Gearin G."/>
            <person name="Goldberg J."/>
            <person name="Griggs A."/>
            <person name="Gujja S."/>
            <person name="Hansen M."/>
            <person name="Heiman D."/>
            <person name="Howarth C."/>
            <person name="Larimer J."/>
            <person name="Lui A."/>
            <person name="MacDonald P.J.P."/>
            <person name="McCowen C."/>
            <person name="Montmayeur A."/>
            <person name="Murphy C."/>
            <person name="Neiman D."/>
            <person name="Pearson M."/>
            <person name="Priest M."/>
            <person name="Roberts A."/>
            <person name="Saif S."/>
            <person name="Shea T."/>
            <person name="Sisk P."/>
            <person name="Stolte C."/>
            <person name="Sykes S."/>
            <person name="Wortman J."/>
            <person name="Nusbaum C."/>
            <person name="Birren B."/>
        </authorList>
    </citation>
    <scope>NUCLEOTIDE SEQUENCE [LARGE SCALE GENOMIC DNA]</scope>
    <source>
        <strain evidence="1 2">ATCC 38327</strain>
    </source>
</reference>
<gene>
    <name evidence="1" type="ORF">AMAG_17859</name>
</gene>
<accession>A0A0L0S0V1</accession>
<dbReference type="AlphaFoldDB" id="A0A0L0S0V1"/>
<dbReference type="VEuPathDB" id="FungiDB:AMAG_17859"/>
<evidence type="ECO:0000313" key="1">
    <source>
        <dbReference type="EMBL" id="KNE55996.1"/>
    </source>
</evidence>
<dbReference type="Proteomes" id="UP000054350">
    <property type="component" value="Unassembled WGS sequence"/>
</dbReference>
<keyword evidence="2" id="KW-1185">Reference proteome</keyword>
<dbReference type="EMBL" id="GG745330">
    <property type="protein sequence ID" value="KNE55996.1"/>
    <property type="molecule type" value="Genomic_DNA"/>
</dbReference>
<organism evidence="1 2">
    <name type="scientific">Allomyces macrogynus (strain ATCC 38327)</name>
    <name type="common">Allomyces javanicus var. macrogynus</name>
    <dbReference type="NCBI Taxonomy" id="578462"/>
    <lineage>
        <taxon>Eukaryota</taxon>
        <taxon>Fungi</taxon>
        <taxon>Fungi incertae sedis</taxon>
        <taxon>Blastocladiomycota</taxon>
        <taxon>Blastocladiomycetes</taxon>
        <taxon>Blastocladiales</taxon>
        <taxon>Blastocladiaceae</taxon>
        <taxon>Allomyces</taxon>
    </lineage>
</organism>
<reference evidence="2" key="2">
    <citation type="submission" date="2009-11" db="EMBL/GenBank/DDBJ databases">
        <title>The Genome Sequence of Allomyces macrogynus strain ATCC 38327.</title>
        <authorList>
            <consortium name="The Broad Institute Genome Sequencing Platform"/>
            <person name="Russ C."/>
            <person name="Cuomo C."/>
            <person name="Shea T."/>
            <person name="Young S.K."/>
            <person name="Zeng Q."/>
            <person name="Koehrsen M."/>
            <person name="Haas B."/>
            <person name="Borodovsky M."/>
            <person name="Guigo R."/>
            <person name="Alvarado L."/>
            <person name="Berlin A."/>
            <person name="Borenstein D."/>
            <person name="Chen Z."/>
            <person name="Engels R."/>
            <person name="Freedman E."/>
            <person name="Gellesch M."/>
            <person name="Goldberg J."/>
            <person name="Griggs A."/>
            <person name="Gujja S."/>
            <person name="Heiman D."/>
            <person name="Hepburn T."/>
            <person name="Howarth C."/>
            <person name="Jen D."/>
            <person name="Larson L."/>
            <person name="Lewis B."/>
            <person name="Mehta T."/>
            <person name="Park D."/>
            <person name="Pearson M."/>
            <person name="Roberts A."/>
            <person name="Saif S."/>
            <person name="Shenoy N."/>
            <person name="Sisk P."/>
            <person name="Stolte C."/>
            <person name="Sykes S."/>
            <person name="Walk T."/>
            <person name="White J."/>
            <person name="Yandava C."/>
            <person name="Burger G."/>
            <person name="Gray M.W."/>
            <person name="Holland P.W.H."/>
            <person name="King N."/>
            <person name="Lang F.B.F."/>
            <person name="Roger A.J."/>
            <person name="Ruiz-Trillo I."/>
            <person name="Lander E."/>
            <person name="Nusbaum C."/>
        </authorList>
    </citation>
    <scope>NUCLEOTIDE SEQUENCE [LARGE SCALE GENOMIC DNA]</scope>
    <source>
        <strain evidence="2">ATCC 38327</strain>
    </source>
</reference>
<proteinExistence type="predicted"/>
<name>A0A0L0S0V1_ALLM3</name>